<sequence length="169" mass="18529">MDSDLKEKIAKECVRIEEDSEHSFKSHYNAAEFWSGINLWLGLPAALLGAVAGGSSAADGAQAMITGTAFFSTALVTCMTFLKPSEKADSHKNAGNLYQSLRNETRVFRGVELGESLSAEEGKQALHKLASRRDELNTTMPAIPRKAYEKAKKDIDSGRSKYQVDRKSK</sequence>
<evidence type="ECO:0000313" key="3">
    <source>
        <dbReference type="EMBL" id="MBD1389259.1"/>
    </source>
</evidence>
<keyword evidence="2" id="KW-0472">Membrane</keyword>
<feature type="region of interest" description="Disordered" evidence="1">
    <location>
        <begin position="145"/>
        <end position="169"/>
    </location>
</feature>
<gene>
    <name evidence="3" type="ORF">IC617_07470</name>
</gene>
<keyword evidence="4" id="KW-1185">Reference proteome</keyword>
<dbReference type="RefSeq" id="WP_191144365.1">
    <property type="nucleotide sequence ID" value="NZ_JACXAF010000008.1"/>
</dbReference>
<keyword evidence="2" id="KW-1133">Transmembrane helix</keyword>
<feature type="transmembrane region" description="Helical" evidence="2">
    <location>
        <begin position="33"/>
        <end position="55"/>
    </location>
</feature>
<organism evidence="3 4">
    <name type="scientific">Neiella litorisoli</name>
    <dbReference type="NCBI Taxonomy" id="2771431"/>
    <lineage>
        <taxon>Bacteria</taxon>
        <taxon>Pseudomonadati</taxon>
        <taxon>Pseudomonadota</taxon>
        <taxon>Gammaproteobacteria</taxon>
        <taxon>Alteromonadales</taxon>
        <taxon>Echinimonadaceae</taxon>
        <taxon>Neiella</taxon>
    </lineage>
</organism>
<proteinExistence type="predicted"/>
<feature type="compositionally biased region" description="Basic and acidic residues" evidence="1">
    <location>
        <begin position="146"/>
        <end position="169"/>
    </location>
</feature>
<dbReference type="NCBIfam" id="NF033632">
    <property type="entry name" value="SLATT_4"/>
    <property type="match status" value="1"/>
</dbReference>
<evidence type="ECO:0000313" key="4">
    <source>
        <dbReference type="Proteomes" id="UP000638014"/>
    </source>
</evidence>
<dbReference type="AlphaFoldDB" id="A0A8J6QG56"/>
<accession>A0A8J6QG56</accession>
<reference evidence="3" key="1">
    <citation type="submission" date="2020-09" db="EMBL/GenBank/DDBJ databases">
        <title>A novel bacterium of genus Neiella, isolated from South China Sea.</title>
        <authorList>
            <person name="Huang H."/>
            <person name="Mo K."/>
            <person name="Hu Y."/>
        </authorList>
    </citation>
    <scope>NUCLEOTIDE SEQUENCE</scope>
    <source>
        <strain evidence="3">HB171785</strain>
    </source>
</reference>
<dbReference type="Proteomes" id="UP000638014">
    <property type="component" value="Unassembled WGS sequence"/>
</dbReference>
<evidence type="ECO:0000256" key="1">
    <source>
        <dbReference type="SAM" id="MobiDB-lite"/>
    </source>
</evidence>
<dbReference type="EMBL" id="JACXAF010000008">
    <property type="protein sequence ID" value="MBD1389259.1"/>
    <property type="molecule type" value="Genomic_DNA"/>
</dbReference>
<name>A0A8J6QG56_9GAMM</name>
<keyword evidence="2" id="KW-0812">Transmembrane</keyword>
<protein>
    <submittedName>
        <fullName evidence="3">SLATT domain-containing protein</fullName>
    </submittedName>
</protein>
<feature type="transmembrane region" description="Helical" evidence="2">
    <location>
        <begin position="61"/>
        <end position="82"/>
    </location>
</feature>
<evidence type="ECO:0000256" key="2">
    <source>
        <dbReference type="SAM" id="Phobius"/>
    </source>
</evidence>
<comment type="caution">
    <text evidence="3">The sequence shown here is derived from an EMBL/GenBank/DDBJ whole genome shotgun (WGS) entry which is preliminary data.</text>
</comment>